<dbReference type="SUPFAM" id="SSF51905">
    <property type="entry name" value="FAD/NAD(P)-binding domain"/>
    <property type="match status" value="1"/>
</dbReference>
<dbReference type="GO" id="GO:0071949">
    <property type="term" value="F:FAD binding"/>
    <property type="evidence" value="ECO:0007669"/>
    <property type="project" value="InterPro"/>
</dbReference>
<dbReference type="PRINTS" id="PR00420">
    <property type="entry name" value="RNGMNOXGNASE"/>
</dbReference>
<proteinExistence type="predicted"/>
<evidence type="ECO:0000256" key="1">
    <source>
        <dbReference type="ARBA" id="ARBA00023002"/>
    </source>
</evidence>
<dbReference type="EMBL" id="CP022112">
    <property type="protein sequence ID" value="ASG24580.1"/>
    <property type="molecule type" value="Genomic_DNA"/>
</dbReference>
<feature type="domain" description="FAD-binding" evidence="3">
    <location>
        <begin position="29"/>
        <end position="342"/>
    </location>
</feature>
<keyword evidence="2" id="KW-0503">Monooxygenase</keyword>
<dbReference type="GO" id="GO:0004497">
    <property type="term" value="F:monooxygenase activity"/>
    <property type="evidence" value="ECO:0007669"/>
    <property type="project" value="UniProtKB-KW"/>
</dbReference>
<sequence length="399" mass="43205">MTRPLREGALGKKREKLAMPQSLPRADRAPILVLGGGIGGMSFAILASRAGWPVHVVEADPNWRVYGAGITVTGPTYRAFRTLGILDDLKAQGFHVTKGGRLCAPNGMAVTDLQDRPIQPDLPVSGGIMRPDLHALLSRLTREAGVRVSLGLTATEWTDTGDGVDVRFSDGGAGTYDFVVAADGAFSKARSFLFPDAPKPTYTGQYCWRVVARRPPEIDRSHFFVGAPVTCGLVPVSQDLMYLWLLENVPEMRRVDEATAYQQLAQLLAPFGGPVGILRENLNADSWVNVRPLEAVLLPPHQWFKSRSILIGDAAHATTPHLASGAGIAVEDALVLVEELARHDDLAAAFRAFTDRRFERCRLVVESSVAIGKAQQDHVSPEIMGAMMAKAQMALLADI</sequence>
<accession>A0A248K186</accession>
<evidence type="ECO:0000313" key="4">
    <source>
        <dbReference type="EMBL" id="ASG24580.1"/>
    </source>
</evidence>
<keyword evidence="1" id="KW-0560">Oxidoreductase</keyword>
<dbReference type="NCBIfam" id="NF005313">
    <property type="entry name" value="PRK06847.1"/>
    <property type="match status" value="1"/>
</dbReference>
<name>A0A248K186_9PROT</name>
<dbReference type="PANTHER" id="PTHR13789:SF309">
    <property type="entry name" value="PUTATIVE (AFU_ORTHOLOGUE AFUA_6G14510)-RELATED"/>
    <property type="match status" value="1"/>
</dbReference>
<evidence type="ECO:0000313" key="5">
    <source>
        <dbReference type="Proteomes" id="UP000197153"/>
    </source>
</evidence>
<gene>
    <name evidence="4" type="ORF">Y958_27345</name>
</gene>
<dbReference type="Gene3D" id="3.50.50.60">
    <property type="entry name" value="FAD/NAD(P)-binding domain"/>
    <property type="match status" value="1"/>
</dbReference>
<protein>
    <submittedName>
        <fullName evidence="4">Oxidoreductase</fullName>
    </submittedName>
</protein>
<organism evidence="4 5">
    <name type="scientific">Nitrospirillum viridazoti CBAmc</name>
    <dbReference type="NCBI Taxonomy" id="1441467"/>
    <lineage>
        <taxon>Bacteria</taxon>
        <taxon>Pseudomonadati</taxon>
        <taxon>Pseudomonadota</taxon>
        <taxon>Alphaproteobacteria</taxon>
        <taxon>Rhodospirillales</taxon>
        <taxon>Azospirillaceae</taxon>
        <taxon>Nitrospirillum</taxon>
        <taxon>Nitrospirillum viridazoti</taxon>
    </lineage>
</organism>
<dbReference type="Proteomes" id="UP000197153">
    <property type="component" value="Chromosome 3"/>
</dbReference>
<dbReference type="InterPro" id="IPR050493">
    <property type="entry name" value="FAD-dep_Monooxygenase_BioMet"/>
</dbReference>
<dbReference type="Pfam" id="PF01494">
    <property type="entry name" value="FAD_binding_3"/>
    <property type="match status" value="1"/>
</dbReference>
<dbReference type="PANTHER" id="PTHR13789">
    <property type="entry name" value="MONOOXYGENASE"/>
    <property type="match status" value="1"/>
</dbReference>
<reference evidence="4 5" key="1">
    <citation type="submission" date="2017-06" db="EMBL/GenBank/DDBJ databases">
        <title>Complete genome sequence of Nitrospirillum amazonense strain CBAmC, an endophytic nitrogen-fixing and plant growth-promoting bacterium, isolated from sugarcane.</title>
        <authorList>
            <person name="Schwab S."/>
            <person name="dos Santos Teixeira K.R."/>
            <person name="Simoes Araujo J.L."/>
            <person name="Soares Vidal M."/>
            <person name="Borges de Freitas H.R."/>
            <person name="Rivello Crivelaro A.L."/>
            <person name="Bueno de Camargo Nunes A."/>
            <person name="dos Santos C.M."/>
            <person name="Palmeira da Silva Rosa D."/>
            <person name="da Silva Padilha D."/>
            <person name="da Silva E."/>
            <person name="Araujo Terra L."/>
            <person name="Soares Mendes V."/>
            <person name="Farinelli L."/>
            <person name="Magalhaes Cruz L."/>
            <person name="Baldani J.I."/>
        </authorList>
    </citation>
    <scope>NUCLEOTIDE SEQUENCE [LARGE SCALE GENOMIC DNA]</scope>
    <source>
        <strain evidence="4 5">CBAmC</strain>
    </source>
</reference>
<keyword evidence="5" id="KW-1185">Reference proteome</keyword>
<evidence type="ECO:0000256" key="2">
    <source>
        <dbReference type="ARBA" id="ARBA00023033"/>
    </source>
</evidence>
<evidence type="ECO:0000259" key="3">
    <source>
        <dbReference type="Pfam" id="PF01494"/>
    </source>
</evidence>
<dbReference type="AlphaFoldDB" id="A0A248K186"/>
<dbReference type="InterPro" id="IPR002938">
    <property type="entry name" value="FAD-bd"/>
</dbReference>
<dbReference type="KEGG" id="nao:Y958_27345"/>
<dbReference type="InterPro" id="IPR036188">
    <property type="entry name" value="FAD/NAD-bd_sf"/>
</dbReference>